<reference evidence="2" key="2">
    <citation type="submission" date="2005-04" db="EMBL/GenBank/DDBJ databases">
        <authorList>
            <person name="Buell C.R."/>
            <person name="Wing R.A."/>
            <person name="McCombie W.A."/>
            <person name="Ouyang S."/>
        </authorList>
    </citation>
    <scope>NUCLEOTIDE SEQUENCE</scope>
</reference>
<feature type="region of interest" description="Disordered" evidence="1">
    <location>
        <begin position="1"/>
        <end position="37"/>
    </location>
</feature>
<feature type="compositionally biased region" description="Gly residues" evidence="1">
    <location>
        <begin position="100"/>
        <end position="109"/>
    </location>
</feature>
<dbReference type="EMBL" id="DP000011">
    <property type="protein sequence ID" value="ABA99698.1"/>
    <property type="molecule type" value="Genomic_DNA"/>
</dbReference>
<evidence type="ECO:0000313" key="2">
    <source>
        <dbReference type="EMBL" id="ABA99698.1"/>
    </source>
</evidence>
<feature type="compositionally biased region" description="Gly residues" evidence="1">
    <location>
        <begin position="164"/>
        <end position="173"/>
    </location>
</feature>
<accession>Q2QN12</accession>
<proteinExistence type="predicted"/>
<feature type="region of interest" description="Disordered" evidence="1">
    <location>
        <begin position="143"/>
        <end position="203"/>
    </location>
</feature>
<reference evidence="2" key="1">
    <citation type="journal article" date="2005" name="BMC Biol.">
        <title>The sequence of rice chromosomes 11 and 12, rich in disease resistance genes and recent gene duplications.</title>
        <authorList>
            <consortium name="The rice chromosomes 11 and 12 sequencing consortia"/>
        </authorList>
    </citation>
    <scope>NUCLEOTIDE SEQUENCE [LARGE SCALE GENOMIC DNA]</scope>
</reference>
<feature type="compositionally biased region" description="Low complexity" evidence="1">
    <location>
        <begin position="51"/>
        <end position="65"/>
    </location>
</feature>
<evidence type="ECO:0000256" key="1">
    <source>
        <dbReference type="SAM" id="MobiDB-lite"/>
    </source>
</evidence>
<gene>
    <name evidence="2" type="ordered locus">LOC_Os12g39350</name>
</gene>
<feature type="compositionally biased region" description="Low complexity" evidence="1">
    <location>
        <begin position="154"/>
        <end position="163"/>
    </location>
</feature>
<protein>
    <submittedName>
        <fullName evidence="2">Uncharacterized protein</fullName>
    </submittedName>
</protein>
<reference evidence="2" key="3">
    <citation type="submission" date="2006-01" db="EMBL/GenBank/DDBJ databases">
        <authorList>
            <person name="Buell R."/>
        </authorList>
    </citation>
    <scope>NUCLEOTIDE SEQUENCE</scope>
</reference>
<sequence length="203" mass="20605">MPVSHGLSRPSSHTASAAGEGAERGRRGRSRARLTGVEQCTAGGVELGACGSRRGRRWAAAAAAGKGRRGRPSPRFSPSPLPHVSGSKRPERWEKEEDVGIGGGNVVGEGEGVAARASSRASMAMSWPWLSLTAWSKARSSGAEQCAPGGVELGAGWEPPWEELGGGGGGEELGVGSSRRGRSGAAAAVAGEGGCGRPSCWSY</sequence>
<dbReference type="AlphaFoldDB" id="Q2QN12"/>
<feature type="region of interest" description="Disordered" evidence="1">
    <location>
        <begin position="51"/>
        <end position="109"/>
    </location>
</feature>
<feature type="compositionally biased region" description="Low complexity" evidence="1">
    <location>
        <begin position="174"/>
        <end position="190"/>
    </location>
</feature>
<organism evidence="2">
    <name type="scientific">Oryza sativa subsp. japonica</name>
    <name type="common">Rice</name>
    <dbReference type="NCBI Taxonomy" id="39947"/>
    <lineage>
        <taxon>Eukaryota</taxon>
        <taxon>Viridiplantae</taxon>
        <taxon>Streptophyta</taxon>
        <taxon>Embryophyta</taxon>
        <taxon>Tracheophyta</taxon>
        <taxon>Spermatophyta</taxon>
        <taxon>Magnoliopsida</taxon>
        <taxon>Liliopsida</taxon>
        <taxon>Poales</taxon>
        <taxon>Poaceae</taxon>
        <taxon>BOP clade</taxon>
        <taxon>Oryzoideae</taxon>
        <taxon>Oryzeae</taxon>
        <taxon>Oryzinae</taxon>
        <taxon>Oryza</taxon>
        <taxon>Oryza sativa</taxon>
    </lineage>
</organism>
<name>Q2QN12_ORYSJ</name>